<accession>A0A381PBR9</accession>
<dbReference type="AlphaFoldDB" id="A0A381PBR9"/>
<gene>
    <name evidence="1" type="ORF">METZ01_LOCUS17270</name>
</gene>
<reference evidence="1" key="1">
    <citation type="submission" date="2018-05" db="EMBL/GenBank/DDBJ databases">
        <authorList>
            <person name="Lanie J.A."/>
            <person name="Ng W.-L."/>
            <person name="Kazmierczak K.M."/>
            <person name="Andrzejewski T.M."/>
            <person name="Davidsen T.M."/>
            <person name="Wayne K.J."/>
            <person name="Tettelin H."/>
            <person name="Glass J.I."/>
            <person name="Rusch D."/>
            <person name="Podicherti R."/>
            <person name="Tsui H.-C.T."/>
            <person name="Winkler M.E."/>
        </authorList>
    </citation>
    <scope>NUCLEOTIDE SEQUENCE</scope>
</reference>
<organism evidence="1">
    <name type="scientific">marine metagenome</name>
    <dbReference type="NCBI Taxonomy" id="408172"/>
    <lineage>
        <taxon>unclassified sequences</taxon>
        <taxon>metagenomes</taxon>
        <taxon>ecological metagenomes</taxon>
    </lineage>
</organism>
<evidence type="ECO:0000313" key="1">
    <source>
        <dbReference type="EMBL" id="SUZ64416.1"/>
    </source>
</evidence>
<name>A0A381PBR9_9ZZZZ</name>
<protein>
    <recommendedName>
        <fullName evidence="2">SCP domain-containing protein</fullName>
    </recommendedName>
</protein>
<evidence type="ECO:0008006" key="2">
    <source>
        <dbReference type="Google" id="ProtNLM"/>
    </source>
</evidence>
<dbReference type="EMBL" id="UINC01000933">
    <property type="protein sequence ID" value="SUZ64416.1"/>
    <property type="molecule type" value="Genomic_DNA"/>
</dbReference>
<sequence length="37" mass="4120">MDEQSGHRENLLTDICDREGLGIGIGAEESVWVTQNF</sequence>
<proteinExistence type="predicted"/>